<dbReference type="Pfam" id="PF03770">
    <property type="entry name" value="IPK"/>
    <property type="match status" value="1"/>
</dbReference>
<organism evidence="6 7">
    <name type="scientific">Meloidogyne incognita</name>
    <name type="common">Southern root-knot nematode worm</name>
    <name type="synonym">Oxyuris incognita</name>
    <dbReference type="NCBI Taxonomy" id="6306"/>
    <lineage>
        <taxon>Eukaryota</taxon>
        <taxon>Metazoa</taxon>
        <taxon>Ecdysozoa</taxon>
        <taxon>Nematoda</taxon>
        <taxon>Chromadorea</taxon>
        <taxon>Rhabditida</taxon>
        <taxon>Tylenchina</taxon>
        <taxon>Tylenchomorpha</taxon>
        <taxon>Tylenchoidea</taxon>
        <taxon>Meloidogynidae</taxon>
        <taxon>Meloidogyninae</taxon>
        <taxon>Meloidogyne</taxon>
        <taxon>Meloidogyne incognita group</taxon>
    </lineage>
</organism>
<dbReference type="GO" id="GO:0046854">
    <property type="term" value="P:phosphatidylinositol phosphate biosynthetic process"/>
    <property type="evidence" value="ECO:0007669"/>
    <property type="project" value="TreeGrafter"/>
</dbReference>
<dbReference type="Gene3D" id="3.30.470.160">
    <property type="entry name" value="Inositol polyphosphate kinase"/>
    <property type="match status" value="1"/>
</dbReference>
<dbReference type="PANTHER" id="PTHR12400:SF26">
    <property type="entry name" value="KINASE"/>
    <property type="match status" value="1"/>
</dbReference>
<comment type="similarity">
    <text evidence="1 4">Belongs to the inositol phosphokinase (IPK) family.</text>
</comment>
<keyword evidence="2 4" id="KW-0808">Transferase</keyword>
<dbReference type="GO" id="GO:0005737">
    <property type="term" value="C:cytoplasm"/>
    <property type="evidence" value="ECO:0007669"/>
    <property type="project" value="TreeGrafter"/>
</dbReference>
<dbReference type="GO" id="GO:0032958">
    <property type="term" value="P:inositol phosphate biosynthetic process"/>
    <property type="evidence" value="ECO:0007669"/>
    <property type="project" value="InterPro"/>
</dbReference>
<accession>A0A914N6S9</accession>
<feature type="region of interest" description="Disordered" evidence="5">
    <location>
        <begin position="467"/>
        <end position="486"/>
    </location>
</feature>
<dbReference type="Proteomes" id="UP000887563">
    <property type="component" value="Unplaced"/>
</dbReference>
<keyword evidence="6" id="KW-1185">Reference proteome</keyword>
<dbReference type="AlphaFoldDB" id="A0A914N6S9"/>
<dbReference type="InterPro" id="IPR005522">
    <property type="entry name" value="IPK"/>
</dbReference>
<evidence type="ECO:0000256" key="1">
    <source>
        <dbReference type="ARBA" id="ARBA00007374"/>
    </source>
</evidence>
<evidence type="ECO:0000256" key="4">
    <source>
        <dbReference type="RuleBase" id="RU363090"/>
    </source>
</evidence>
<evidence type="ECO:0000313" key="7">
    <source>
        <dbReference type="WBParaSite" id="Minc3s03541g34142"/>
    </source>
</evidence>
<feature type="compositionally biased region" description="Low complexity" evidence="5">
    <location>
        <begin position="45"/>
        <end position="55"/>
    </location>
</feature>
<protein>
    <recommendedName>
        <fullName evidence="4">Kinase</fullName>
        <ecNumber evidence="4">2.7.-.-</ecNumber>
    </recommendedName>
</protein>
<evidence type="ECO:0000256" key="5">
    <source>
        <dbReference type="SAM" id="MobiDB-lite"/>
    </source>
</evidence>
<evidence type="ECO:0000256" key="2">
    <source>
        <dbReference type="ARBA" id="ARBA00022679"/>
    </source>
</evidence>
<evidence type="ECO:0000256" key="3">
    <source>
        <dbReference type="ARBA" id="ARBA00022777"/>
    </source>
</evidence>
<dbReference type="WBParaSite" id="Minc3s03541g34142">
    <property type="protein sequence ID" value="Minc3s03541g34142"/>
    <property type="gene ID" value="Minc3s03541g34142"/>
</dbReference>
<dbReference type="GO" id="GO:0005634">
    <property type="term" value="C:nucleus"/>
    <property type="evidence" value="ECO:0007669"/>
    <property type="project" value="TreeGrafter"/>
</dbReference>
<dbReference type="GO" id="GO:0000828">
    <property type="term" value="F:inositol hexakisphosphate kinase activity"/>
    <property type="evidence" value="ECO:0007669"/>
    <property type="project" value="TreeGrafter"/>
</dbReference>
<dbReference type="PANTHER" id="PTHR12400">
    <property type="entry name" value="INOSITOL POLYPHOSPHATE KINASE"/>
    <property type="match status" value="1"/>
</dbReference>
<name>A0A914N6S9_MELIC</name>
<proteinExistence type="inferred from homology"/>
<reference evidence="7" key="1">
    <citation type="submission" date="2022-11" db="UniProtKB">
        <authorList>
            <consortium name="WormBaseParasite"/>
        </authorList>
    </citation>
    <scope>IDENTIFICATION</scope>
</reference>
<keyword evidence="3 4" id="KW-0418">Kinase</keyword>
<dbReference type="InterPro" id="IPR038286">
    <property type="entry name" value="IPK_sf"/>
</dbReference>
<feature type="region of interest" description="Disordered" evidence="5">
    <location>
        <begin position="24"/>
        <end position="102"/>
    </location>
</feature>
<feature type="compositionally biased region" description="Low complexity" evidence="5">
    <location>
        <begin position="66"/>
        <end position="87"/>
    </location>
</feature>
<sequence length="499" mass="56520">MGNTIDINKEKVHLKSFTCSKASLHFPHSTSSKQPSPSKQPPSPSSTTKTTPNKKVLSSNSKEEFSQPSSHSSSKNQNSKNPQNSPKILNNPSKTPQRRRSAVELLQSLWKQRQRREHRSVSSCSLLQIESPPNVVSPDSVVALEASLKEPETFDALMRWGLLKVSVDTMAITALPLDCWLKERLKNWVQLSGHQGTIVPASNHSLWKKQPQGSHTEAKAYSQIMLDPALKGVTPNFIREIQHRNEVFIEIQDLLAEFPDPSTRAIMDIKIGSRTFLESEVANKHKRVDLYKKMIELAPNEPTDQERQDEAITKLRYMQFRERKSSSATLGFRIEAAQLPGVPIQKNFKQIRTRLQVRRALRHFCGTDKVCKQLAKRLRHIRDSVEASSFFACHEIVGSSVLLIHDGGTNPTSNKEVKVGAWLIDFAKCHRIEGGGKLTHRRPWDLGNHEDGYLIGLDNLMELLEGNEEEEEGNDENNNNNEERINLKFNEEKEIINGK</sequence>
<evidence type="ECO:0000313" key="6">
    <source>
        <dbReference type="Proteomes" id="UP000887563"/>
    </source>
</evidence>
<dbReference type="SUPFAM" id="SSF56104">
    <property type="entry name" value="SAICAR synthase-like"/>
    <property type="match status" value="1"/>
</dbReference>
<dbReference type="EC" id="2.7.-.-" evidence="4"/>